<keyword evidence="6 12" id="KW-0812">Transmembrane</keyword>
<feature type="region of interest" description="Disordered" evidence="11">
    <location>
        <begin position="266"/>
        <end position="310"/>
    </location>
</feature>
<dbReference type="SUPFAM" id="SSF47384">
    <property type="entry name" value="Homodimeric domain of signal transducing histidine kinase"/>
    <property type="match status" value="1"/>
</dbReference>
<dbReference type="SUPFAM" id="SSF55874">
    <property type="entry name" value="ATPase domain of HSP90 chaperone/DNA topoisomerase II/histidine kinase"/>
    <property type="match status" value="1"/>
</dbReference>
<evidence type="ECO:0000313" key="16">
    <source>
        <dbReference type="Proteomes" id="UP000546642"/>
    </source>
</evidence>
<organism evidence="15 16">
    <name type="scientific">Nocardiopsis mwathae</name>
    <dbReference type="NCBI Taxonomy" id="1472723"/>
    <lineage>
        <taxon>Bacteria</taxon>
        <taxon>Bacillati</taxon>
        <taxon>Actinomycetota</taxon>
        <taxon>Actinomycetes</taxon>
        <taxon>Streptosporangiales</taxon>
        <taxon>Nocardiopsidaceae</taxon>
        <taxon>Nocardiopsis</taxon>
    </lineage>
</organism>
<dbReference type="Gene3D" id="1.10.287.130">
    <property type="match status" value="1"/>
</dbReference>
<evidence type="ECO:0000256" key="2">
    <source>
        <dbReference type="ARBA" id="ARBA00004236"/>
    </source>
</evidence>
<keyword evidence="10" id="KW-0175">Coiled coil</keyword>
<dbReference type="InterPro" id="IPR004358">
    <property type="entry name" value="Sig_transdc_His_kin-like_C"/>
</dbReference>
<dbReference type="InterPro" id="IPR036890">
    <property type="entry name" value="HATPase_C_sf"/>
</dbReference>
<keyword evidence="7 15" id="KW-0418">Kinase</keyword>
<dbReference type="GO" id="GO:0005886">
    <property type="term" value="C:plasma membrane"/>
    <property type="evidence" value="ECO:0007669"/>
    <property type="project" value="UniProtKB-SubCell"/>
</dbReference>
<dbReference type="InterPro" id="IPR003661">
    <property type="entry name" value="HisK_dim/P_dom"/>
</dbReference>
<dbReference type="PROSITE" id="PS50109">
    <property type="entry name" value="HIS_KIN"/>
    <property type="match status" value="1"/>
</dbReference>
<dbReference type="Pfam" id="PF00672">
    <property type="entry name" value="HAMP"/>
    <property type="match status" value="1"/>
</dbReference>
<dbReference type="PANTHER" id="PTHR43711:SF1">
    <property type="entry name" value="HISTIDINE KINASE 1"/>
    <property type="match status" value="1"/>
</dbReference>
<evidence type="ECO:0000259" key="13">
    <source>
        <dbReference type="PROSITE" id="PS50109"/>
    </source>
</evidence>
<dbReference type="InterPro" id="IPR003660">
    <property type="entry name" value="HAMP_dom"/>
</dbReference>
<dbReference type="InterPro" id="IPR005467">
    <property type="entry name" value="His_kinase_dom"/>
</dbReference>
<keyword evidence="4" id="KW-0597">Phosphoprotein</keyword>
<evidence type="ECO:0000256" key="8">
    <source>
        <dbReference type="ARBA" id="ARBA00022989"/>
    </source>
</evidence>
<evidence type="ECO:0000256" key="12">
    <source>
        <dbReference type="SAM" id="Phobius"/>
    </source>
</evidence>
<evidence type="ECO:0000313" key="15">
    <source>
        <dbReference type="EMBL" id="MBB6174582.1"/>
    </source>
</evidence>
<dbReference type="SUPFAM" id="SSF158472">
    <property type="entry name" value="HAMP domain-like"/>
    <property type="match status" value="1"/>
</dbReference>
<dbReference type="SMART" id="SM00304">
    <property type="entry name" value="HAMP"/>
    <property type="match status" value="1"/>
</dbReference>
<evidence type="ECO:0000259" key="14">
    <source>
        <dbReference type="PROSITE" id="PS50885"/>
    </source>
</evidence>
<dbReference type="RefSeq" id="WP_343070683.1">
    <property type="nucleotide sequence ID" value="NZ_JACHDS010000001.1"/>
</dbReference>
<comment type="subcellular location">
    <subcellularLocation>
        <location evidence="2">Cell membrane</location>
    </subcellularLocation>
</comment>
<dbReference type="Gene3D" id="6.10.340.10">
    <property type="match status" value="1"/>
</dbReference>
<dbReference type="SMART" id="SM00387">
    <property type="entry name" value="HATPase_c"/>
    <property type="match status" value="1"/>
</dbReference>
<name>A0A7W9YLW7_9ACTN</name>
<evidence type="ECO:0000256" key="3">
    <source>
        <dbReference type="ARBA" id="ARBA00012438"/>
    </source>
</evidence>
<dbReference type="FunFam" id="3.30.565.10:FF:000006">
    <property type="entry name" value="Sensor histidine kinase WalK"/>
    <property type="match status" value="1"/>
</dbReference>
<keyword evidence="9" id="KW-0902">Two-component regulatory system</keyword>
<keyword evidence="5 15" id="KW-0808">Transferase</keyword>
<evidence type="ECO:0000256" key="1">
    <source>
        <dbReference type="ARBA" id="ARBA00000085"/>
    </source>
</evidence>
<gene>
    <name evidence="15" type="ORF">HNR23_004642</name>
</gene>
<protein>
    <recommendedName>
        <fullName evidence="3">histidine kinase</fullName>
        <ecNumber evidence="3">2.7.13.3</ecNumber>
    </recommendedName>
</protein>
<feature type="domain" description="HAMP" evidence="14">
    <location>
        <begin position="376"/>
        <end position="428"/>
    </location>
</feature>
<evidence type="ECO:0000256" key="9">
    <source>
        <dbReference type="ARBA" id="ARBA00023012"/>
    </source>
</evidence>
<comment type="catalytic activity">
    <reaction evidence="1">
        <text>ATP + protein L-histidine = ADP + protein N-phospho-L-histidine.</text>
        <dbReference type="EC" id="2.7.13.3"/>
    </reaction>
</comment>
<evidence type="ECO:0000256" key="6">
    <source>
        <dbReference type="ARBA" id="ARBA00022692"/>
    </source>
</evidence>
<comment type="caution">
    <text evidence="15">The sequence shown here is derived from an EMBL/GenBank/DDBJ whole genome shotgun (WGS) entry which is preliminary data.</text>
</comment>
<dbReference type="CDD" id="cd06225">
    <property type="entry name" value="HAMP"/>
    <property type="match status" value="1"/>
</dbReference>
<feature type="coiled-coil region" evidence="10">
    <location>
        <begin position="409"/>
        <end position="436"/>
    </location>
</feature>
<keyword evidence="8 12" id="KW-1133">Transmembrane helix</keyword>
<feature type="domain" description="Histidine kinase" evidence="13">
    <location>
        <begin position="436"/>
        <end position="650"/>
    </location>
</feature>
<keyword evidence="16" id="KW-1185">Reference proteome</keyword>
<dbReference type="PROSITE" id="PS50885">
    <property type="entry name" value="HAMP"/>
    <property type="match status" value="1"/>
</dbReference>
<dbReference type="AlphaFoldDB" id="A0A7W9YLW7"/>
<dbReference type="Gene3D" id="3.30.565.10">
    <property type="entry name" value="Histidine kinase-like ATPase, C-terminal domain"/>
    <property type="match status" value="1"/>
</dbReference>
<dbReference type="PANTHER" id="PTHR43711">
    <property type="entry name" value="TWO-COMPONENT HISTIDINE KINASE"/>
    <property type="match status" value="1"/>
</dbReference>
<sequence>MRRRGDGGADRGRPDGPDGARGIALRHSLLVRLLASSVLVAVCSVTATAWLAVQGTSGAISTEQGETLAVDTRIHDTLLGYAATNAAWDGVDDTVRDLAAETGRRIALTTENRMVIADSAADGTPLPGRTASVVDPLAVDVSLASEGADRIDPRAVGPFELERVERARLNEAARRYAECLRLEFGQNAEVATTPSGRPRVEVDGEATRTFVPECGPVDFQAPTDTEEKALADLNERIAACLRPYGIGEVTYYLDGTWYIDGPLPGFADPGPVPDSAPGPEEAGPRPPDMEWGPAPGGAGTADGGEEADARVAACVDSSRREQLAPYVAPAALLFIDDPHQESPVGPALSREGLLRIGGVVLLVLVLTVGVSVVAATRLIRPVHALTTAVQRMREGEGSARVDVRDNGEIGRLAAAFNEMSAHLERLEEQRKAMVSDVSHELRTPLSNIRGWLEAAQDGVAELDADRMAMLVEETLLLQRIIDDLRDLALADAGKLRLTPEPLRVRDLVDQVVESHRVHAESAGLRIAAEVSDDVEVVADRARLLQALGNLLHNALRHTPAPGRITVRAAREGGDAVIEVADTGVGIPADQLPDVFNRFWRAEKSRNRQTGGSGLGLAIVRNLTELHGGSASVTSTVGEGSTFTVRLPLRRDAVSGGRFRPLP</sequence>
<dbReference type="SMART" id="SM00388">
    <property type="entry name" value="HisKA"/>
    <property type="match status" value="1"/>
</dbReference>
<dbReference type="Proteomes" id="UP000546642">
    <property type="component" value="Unassembled WGS sequence"/>
</dbReference>
<accession>A0A7W9YLW7</accession>
<dbReference type="Pfam" id="PF02518">
    <property type="entry name" value="HATPase_c"/>
    <property type="match status" value="1"/>
</dbReference>
<evidence type="ECO:0000256" key="10">
    <source>
        <dbReference type="SAM" id="Coils"/>
    </source>
</evidence>
<proteinExistence type="predicted"/>
<dbReference type="EMBL" id="JACHDS010000001">
    <property type="protein sequence ID" value="MBB6174582.1"/>
    <property type="molecule type" value="Genomic_DNA"/>
</dbReference>
<evidence type="ECO:0000256" key="7">
    <source>
        <dbReference type="ARBA" id="ARBA00022777"/>
    </source>
</evidence>
<dbReference type="InterPro" id="IPR003594">
    <property type="entry name" value="HATPase_dom"/>
</dbReference>
<evidence type="ECO:0000256" key="5">
    <source>
        <dbReference type="ARBA" id="ARBA00022679"/>
    </source>
</evidence>
<dbReference type="EC" id="2.7.13.3" evidence="3"/>
<dbReference type="InterPro" id="IPR036097">
    <property type="entry name" value="HisK_dim/P_sf"/>
</dbReference>
<dbReference type="CDD" id="cd00075">
    <property type="entry name" value="HATPase"/>
    <property type="match status" value="1"/>
</dbReference>
<feature type="transmembrane region" description="Helical" evidence="12">
    <location>
        <begin position="29"/>
        <end position="53"/>
    </location>
</feature>
<reference evidence="15 16" key="1">
    <citation type="submission" date="2020-08" db="EMBL/GenBank/DDBJ databases">
        <title>Sequencing the genomes of 1000 actinobacteria strains.</title>
        <authorList>
            <person name="Klenk H.-P."/>
        </authorList>
    </citation>
    <scope>NUCLEOTIDE SEQUENCE [LARGE SCALE GENOMIC DNA]</scope>
    <source>
        <strain evidence="15 16">DSM 46659</strain>
    </source>
</reference>
<evidence type="ECO:0000256" key="11">
    <source>
        <dbReference type="SAM" id="MobiDB-lite"/>
    </source>
</evidence>
<evidence type="ECO:0000256" key="4">
    <source>
        <dbReference type="ARBA" id="ARBA00022553"/>
    </source>
</evidence>
<dbReference type="CDD" id="cd00082">
    <property type="entry name" value="HisKA"/>
    <property type="match status" value="1"/>
</dbReference>
<keyword evidence="12" id="KW-0472">Membrane</keyword>
<dbReference type="Pfam" id="PF00512">
    <property type="entry name" value="HisKA"/>
    <property type="match status" value="1"/>
</dbReference>
<dbReference type="GO" id="GO:0000155">
    <property type="term" value="F:phosphorelay sensor kinase activity"/>
    <property type="evidence" value="ECO:0007669"/>
    <property type="project" value="InterPro"/>
</dbReference>
<dbReference type="PRINTS" id="PR00344">
    <property type="entry name" value="BCTRLSENSOR"/>
</dbReference>
<dbReference type="InterPro" id="IPR050736">
    <property type="entry name" value="Sensor_HK_Regulatory"/>
</dbReference>